<dbReference type="EMBL" id="CAJZBQ010000058">
    <property type="protein sequence ID" value="CAG9334425.1"/>
    <property type="molecule type" value="Genomic_DNA"/>
</dbReference>
<reference evidence="2" key="1">
    <citation type="submission" date="2021-09" db="EMBL/GenBank/DDBJ databases">
        <authorList>
            <consortium name="AG Swart"/>
            <person name="Singh M."/>
            <person name="Singh A."/>
            <person name="Seah K."/>
            <person name="Emmerich C."/>
        </authorList>
    </citation>
    <scope>NUCLEOTIDE SEQUENCE</scope>
    <source>
        <strain evidence="2">ATCC30299</strain>
    </source>
</reference>
<feature type="chain" id="PRO_5043459915" evidence="1">
    <location>
        <begin position="22"/>
        <end position="72"/>
    </location>
</feature>
<organism evidence="2 3">
    <name type="scientific">Blepharisma stoltei</name>
    <dbReference type="NCBI Taxonomy" id="1481888"/>
    <lineage>
        <taxon>Eukaryota</taxon>
        <taxon>Sar</taxon>
        <taxon>Alveolata</taxon>
        <taxon>Ciliophora</taxon>
        <taxon>Postciliodesmatophora</taxon>
        <taxon>Heterotrichea</taxon>
        <taxon>Heterotrichida</taxon>
        <taxon>Blepharismidae</taxon>
        <taxon>Blepharisma</taxon>
    </lineage>
</organism>
<comment type="caution">
    <text evidence="2">The sequence shown here is derived from an EMBL/GenBank/DDBJ whole genome shotgun (WGS) entry which is preliminary data.</text>
</comment>
<name>A0AAU9KAF2_9CILI</name>
<feature type="signal peptide" evidence="1">
    <location>
        <begin position="1"/>
        <end position="21"/>
    </location>
</feature>
<accession>A0AAU9KAF2</accession>
<evidence type="ECO:0000313" key="2">
    <source>
        <dbReference type="EMBL" id="CAG9334425.1"/>
    </source>
</evidence>
<proteinExistence type="predicted"/>
<dbReference type="AlphaFoldDB" id="A0AAU9KAF2"/>
<gene>
    <name evidence="2" type="ORF">BSTOLATCC_MIC61042</name>
</gene>
<keyword evidence="1" id="KW-0732">Signal</keyword>
<evidence type="ECO:0000313" key="3">
    <source>
        <dbReference type="Proteomes" id="UP001162131"/>
    </source>
</evidence>
<evidence type="ECO:0000256" key="1">
    <source>
        <dbReference type="SAM" id="SignalP"/>
    </source>
</evidence>
<dbReference type="Proteomes" id="UP001162131">
    <property type="component" value="Unassembled WGS sequence"/>
</dbReference>
<protein>
    <submittedName>
        <fullName evidence="2">Uncharacterized protein</fullName>
    </submittedName>
</protein>
<sequence length="72" mass="8702">MAQNSAILGQFLYLFATLIHSTYRSNKLIDYDEFQKLCSLDENFSRYLWPFYQIMLMAMQRKMLHWLQGQIS</sequence>
<keyword evidence="3" id="KW-1185">Reference proteome</keyword>